<keyword evidence="1" id="KW-0472">Membrane</keyword>
<sequence length="31" mass="3464">MLDPNSYLLTSVFISLILNAPLFWIVLVIGT</sequence>
<name>A0A8S5RJI4_9VIRU</name>
<reference evidence="2" key="1">
    <citation type="journal article" date="2021" name="Proc. Natl. Acad. Sci. U.S.A.">
        <title>A Catalog of Tens of Thousands of Viruses from Human Metagenomes Reveals Hidden Associations with Chronic Diseases.</title>
        <authorList>
            <person name="Tisza M.J."/>
            <person name="Buck C.B."/>
        </authorList>
    </citation>
    <scope>NUCLEOTIDE SEQUENCE</scope>
    <source>
        <strain evidence="2">CtBM815</strain>
    </source>
</reference>
<protein>
    <submittedName>
        <fullName evidence="2">Uncharacterized protein</fullName>
    </submittedName>
</protein>
<evidence type="ECO:0000313" key="2">
    <source>
        <dbReference type="EMBL" id="DAE31527.1"/>
    </source>
</evidence>
<keyword evidence="1" id="KW-1133">Transmembrane helix</keyword>
<proteinExistence type="predicted"/>
<evidence type="ECO:0000256" key="1">
    <source>
        <dbReference type="SAM" id="Phobius"/>
    </source>
</evidence>
<keyword evidence="1" id="KW-0812">Transmembrane</keyword>
<organism evidence="2">
    <name type="scientific">virus sp. ctBM815</name>
    <dbReference type="NCBI Taxonomy" id="2825806"/>
    <lineage>
        <taxon>Viruses</taxon>
    </lineage>
</organism>
<accession>A0A8S5RJI4</accession>
<dbReference type="EMBL" id="BK059109">
    <property type="protein sequence ID" value="DAE31527.1"/>
    <property type="molecule type" value="Genomic_DNA"/>
</dbReference>
<feature type="transmembrane region" description="Helical" evidence="1">
    <location>
        <begin position="6"/>
        <end position="29"/>
    </location>
</feature>